<evidence type="ECO:0000313" key="1">
    <source>
        <dbReference type="EMBL" id="CAI9964123.1"/>
    </source>
</evidence>
<dbReference type="AlphaFoldDB" id="A0AA86VEA5"/>
<name>A0AA86VEA5_9EUKA</name>
<dbReference type="Proteomes" id="UP001642409">
    <property type="component" value="Unassembled WGS sequence"/>
</dbReference>
<evidence type="ECO:0000313" key="3">
    <source>
        <dbReference type="Proteomes" id="UP001642409"/>
    </source>
</evidence>
<evidence type="ECO:0000313" key="2">
    <source>
        <dbReference type="EMBL" id="CAL5996625.1"/>
    </source>
</evidence>
<gene>
    <name evidence="2" type="ORF">HINF_LOCUS14853</name>
    <name evidence="1" type="ORF">HINF_LOCUS51768</name>
</gene>
<reference evidence="2 3" key="2">
    <citation type="submission" date="2024-07" db="EMBL/GenBank/DDBJ databases">
        <authorList>
            <person name="Akdeniz Z."/>
        </authorList>
    </citation>
    <scope>NUCLEOTIDE SEQUENCE [LARGE SCALE GENOMIC DNA]</scope>
</reference>
<proteinExistence type="predicted"/>
<accession>A0AA86VEA5</accession>
<keyword evidence="3" id="KW-1185">Reference proteome</keyword>
<reference evidence="1" key="1">
    <citation type="submission" date="2023-06" db="EMBL/GenBank/DDBJ databases">
        <authorList>
            <person name="Kurt Z."/>
        </authorList>
    </citation>
    <scope>NUCLEOTIDE SEQUENCE</scope>
</reference>
<dbReference type="EMBL" id="CAXDID020000035">
    <property type="protein sequence ID" value="CAL5996625.1"/>
    <property type="molecule type" value="Genomic_DNA"/>
</dbReference>
<dbReference type="EMBL" id="CATOUU010000972">
    <property type="protein sequence ID" value="CAI9964123.1"/>
    <property type="molecule type" value="Genomic_DNA"/>
</dbReference>
<sequence length="195" mass="22144">MFQDDLVTTLHVSHSISLPVPGGGGRGAPLGYRPTEGREPLDVKGRQAPLAQAELCGAPGKTRRPPRSGCSIYRLMVYRSLLAILVYFQTLHVIHLKSAEILSESRSANYYGIKTKEFQHNDKKHSSLNFLEMMVNESALQTLEDSTHPKTRLKYLMSSKLDYKRKVITILENTLFQNTKLNMSLQLRWLNILLF</sequence>
<comment type="caution">
    <text evidence="1">The sequence shown here is derived from an EMBL/GenBank/DDBJ whole genome shotgun (WGS) entry which is preliminary data.</text>
</comment>
<protein>
    <submittedName>
        <fullName evidence="2">Hypothetical_protein</fullName>
    </submittedName>
</protein>
<organism evidence="1">
    <name type="scientific">Hexamita inflata</name>
    <dbReference type="NCBI Taxonomy" id="28002"/>
    <lineage>
        <taxon>Eukaryota</taxon>
        <taxon>Metamonada</taxon>
        <taxon>Diplomonadida</taxon>
        <taxon>Hexamitidae</taxon>
        <taxon>Hexamitinae</taxon>
        <taxon>Hexamita</taxon>
    </lineage>
</organism>